<keyword evidence="1" id="KW-0732">Signal</keyword>
<reference evidence="2 3" key="1">
    <citation type="submission" date="2016-07" db="EMBL/GenBank/DDBJ databases">
        <authorList>
            <person name="Lefevre C.T."/>
        </authorList>
    </citation>
    <scope>NUCLEOTIDE SEQUENCE [LARGE SCALE GENOMIC DNA]</scope>
    <source>
        <strain evidence="2">PR1</strain>
    </source>
</reference>
<gene>
    <name evidence="2" type="ORF">MTBPR1_140019</name>
</gene>
<sequence>MLNKKTLLLAATFIIVGNSFAHADERFPSIKDETVKKECGDCHMAFQPQMLPQRSWVKIMDTLGDHFGEDASLDKATAEGIKNYLVENASDAGWWSGKFMRGVRDDWVPLRITEIPYWVREHNEEVPNYAWSDPKVKSKANCAACHPRADMGNYDDD</sequence>
<dbReference type="AlphaFoldDB" id="A0A1C3RF74"/>
<dbReference type="InterPro" id="IPR018588">
    <property type="entry name" value="Dihaem_cytochrome-c"/>
</dbReference>
<organism evidence="2 3">
    <name type="scientific">Candidatus Terasakiella magnetica</name>
    <dbReference type="NCBI Taxonomy" id="1867952"/>
    <lineage>
        <taxon>Bacteria</taxon>
        <taxon>Pseudomonadati</taxon>
        <taxon>Pseudomonadota</taxon>
        <taxon>Alphaproteobacteria</taxon>
        <taxon>Rhodospirillales</taxon>
        <taxon>Terasakiellaceae</taxon>
        <taxon>Terasakiella</taxon>
    </lineage>
</organism>
<feature type="chain" id="PRO_5008680696" evidence="1">
    <location>
        <begin position="24"/>
        <end position="157"/>
    </location>
</feature>
<keyword evidence="3" id="KW-1185">Reference proteome</keyword>
<dbReference type="Pfam" id="PF09626">
    <property type="entry name" value="DHC"/>
    <property type="match status" value="1"/>
</dbReference>
<dbReference type="EMBL" id="FLYE01000006">
    <property type="protein sequence ID" value="SCA55901.1"/>
    <property type="molecule type" value="Genomic_DNA"/>
</dbReference>
<dbReference type="STRING" id="1867952.MTBPR1_140019"/>
<dbReference type="OrthoDB" id="5296814at2"/>
<evidence type="ECO:0000313" key="2">
    <source>
        <dbReference type="EMBL" id="SCA55901.1"/>
    </source>
</evidence>
<name>A0A1C3RF74_9PROT</name>
<evidence type="ECO:0000313" key="3">
    <source>
        <dbReference type="Proteomes" id="UP000231658"/>
    </source>
</evidence>
<dbReference type="Proteomes" id="UP000231658">
    <property type="component" value="Unassembled WGS sequence"/>
</dbReference>
<accession>A0A1C3RF74</accession>
<evidence type="ECO:0000256" key="1">
    <source>
        <dbReference type="SAM" id="SignalP"/>
    </source>
</evidence>
<feature type="signal peptide" evidence="1">
    <location>
        <begin position="1"/>
        <end position="23"/>
    </location>
</feature>
<proteinExistence type="predicted"/>
<protein>
    <submittedName>
        <fullName evidence="2">Diheme cytochrome c</fullName>
    </submittedName>
</protein>
<dbReference type="RefSeq" id="WP_069186601.1">
    <property type="nucleotide sequence ID" value="NZ_FLYE01000006.1"/>
</dbReference>